<comment type="subcellular location">
    <subcellularLocation>
        <location evidence="2">Cell membrane</location>
        <topology evidence="2">Single-pass type II membrane protein</topology>
    </subcellularLocation>
    <subcellularLocation>
        <location evidence="6">Membrane</location>
        <topology evidence="6">Single-pass type II membrane protein</topology>
    </subcellularLocation>
</comment>
<evidence type="ECO:0000259" key="7">
    <source>
        <dbReference type="Pfam" id="PF10502"/>
    </source>
</evidence>
<evidence type="ECO:0000313" key="8">
    <source>
        <dbReference type="EMBL" id="OUZ38075.1"/>
    </source>
</evidence>
<dbReference type="NCBIfam" id="TIGR02227">
    <property type="entry name" value="sigpep_I_bact"/>
    <property type="match status" value="1"/>
</dbReference>
<dbReference type="Gene3D" id="2.10.109.10">
    <property type="entry name" value="Umud Fragment, subunit A"/>
    <property type="match status" value="1"/>
</dbReference>
<dbReference type="RefSeq" id="WP_087618121.1">
    <property type="nucleotide sequence ID" value="NZ_JAFBEY010000008.1"/>
</dbReference>
<dbReference type="CDD" id="cd06530">
    <property type="entry name" value="S26_SPase_I"/>
    <property type="match status" value="1"/>
</dbReference>
<dbReference type="Proteomes" id="UP000196594">
    <property type="component" value="Unassembled WGS sequence"/>
</dbReference>
<dbReference type="PRINTS" id="PR00727">
    <property type="entry name" value="LEADERPTASE"/>
</dbReference>
<dbReference type="InterPro" id="IPR019533">
    <property type="entry name" value="Peptidase_S26"/>
</dbReference>
<dbReference type="InterPro" id="IPR019758">
    <property type="entry name" value="Pept_S26A_signal_pept_1_CS"/>
</dbReference>
<proteinExistence type="inferred from homology"/>
<reference evidence="8 9" key="1">
    <citation type="journal article" date="2017" name="Int. J. Syst. Evol. Microbiol.">
        <title>Solibacillus kalamii sp. nov., isolated from a high-efficiency particulate arrestance filter system used in the International Space Station.</title>
        <authorList>
            <person name="Checinska Sielaff A."/>
            <person name="Kumar R.M."/>
            <person name="Pal D."/>
            <person name="Mayilraj S."/>
            <person name="Venkateswaran K."/>
        </authorList>
    </citation>
    <scope>NUCLEOTIDE SEQUENCE [LARGE SCALE GENOMIC DNA]</scope>
    <source>
        <strain evidence="8 9">ISSFR-015</strain>
    </source>
</reference>
<dbReference type="PROSITE" id="PS00760">
    <property type="entry name" value="SPASE_I_2"/>
    <property type="match status" value="1"/>
</dbReference>
<feature type="domain" description="Peptidase S26" evidence="7">
    <location>
        <begin position="9"/>
        <end position="177"/>
    </location>
</feature>
<dbReference type="InterPro" id="IPR000223">
    <property type="entry name" value="Pept_S26A_signal_pept_1"/>
</dbReference>
<protein>
    <recommendedName>
        <fullName evidence="4 6">Signal peptidase I</fullName>
        <ecNumber evidence="4 6">3.4.21.89</ecNumber>
    </recommendedName>
</protein>
<evidence type="ECO:0000313" key="9">
    <source>
        <dbReference type="Proteomes" id="UP000196594"/>
    </source>
</evidence>
<keyword evidence="9" id="KW-1185">Reference proteome</keyword>
<name>A0ABX3ZEC0_9BACL</name>
<evidence type="ECO:0000256" key="4">
    <source>
        <dbReference type="ARBA" id="ARBA00013208"/>
    </source>
</evidence>
<organism evidence="8 9">
    <name type="scientific">Solibacillus kalamii</name>
    <dbReference type="NCBI Taxonomy" id="1748298"/>
    <lineage>
        <taxon>Bacteria</taxon>
        <taxon>Bacillati</taxon>
        <taxon>Bacillota</taxon>
        <taxon>Bacilli</taxon>
        <taxon>Bacillales</taxon>
        <taxon>Caryophanaceae</taxon>
        <taxon>Solibacillus</taxon>
    </lineage>
</organism>
<dbReference type="EC" id="3.4.21.89" evidence="4 6"/>
<gene>
    <name evidence="8" type="ORF">CBM15_14935</name>
</gene>
<dbReference type="PROSITE" id="PS00761">
    <property type="entry name" value="SPASE_I_3"/>
    <property type="match status" value="1"/>
</dbReference>
<evidence type="ECO:0000256" key="2">
    <source>
        <dbReference type="ARBA" id="ARBA00004401"/>
    </source>
</evidence>
<dbReference type="InterPro" id="IPR036286">
    <property type="entry name" value="LexA/Signal_pep-like_sf"/>
</dbReference>
<keyword evidence="6" id="KW-0645">Protease</keyword>
<comment type="similarity">
    <text evidence="3 6">Belongs to the peptidase S26 family.</text>
</comment>
<feature type="transmembrane region" description="Helical" evidence="6">
    <location>
        <begin position="12"/>
        <end position="33"/>
    </location>
</feature>
<keyword evidence="6" id="KW-0472">Membrane</keyword>
<sequence>MKKEKNELLEWIKVIAITALFVVAIRTFIFTPIDVKGASMMPTYEDGDRIIVNKIGKSLHDFERFDIIVFDGLESEYFIKRIIGLPGDHIEYKDDVLYINGQEVDEPYLDEYKSALNDPGDLTPDFTLEDLAGVSEIPNDYYFVMGDNRRKSSDSRDPRIGLVSKEHILGSTSIRFYPLDSLGLVK</sequence>
<dbReference type="PANTHER" id="PTHR43390">
    <property type="entry name" value="SIGNAL PEPTIDASE I"/>
    <property type="match status" value="1"/>
</dbReference>
<evidence type="ECO:0000256" key="3">
    <source>
        <dbReference type="ARBA" id="ARBA00009370"/>
    </source>
</evidence>
<keyword evidence="5 6" id="KW-0378">Hydrolase</keyword>
<dbReference type="PANTHER" id="PTHR43390:SF1">
    <property type="entry name" value="CHLOROPLAST PROCESSING PEPTIDASE"/>
    <property type="match status" value="1"/>
</dbReference>
<evidence type="ECO:0000256" key="1">
    <source>
        <dbReference type="ARBA" id="ARBA00000677"/>
    </source>
</evidence>
<accession>A0ABX3ZEC0</accession>
<keyword evidence="6" id="KW-0812">Transmembrane</keyword>
<comment type="caution">
    <text evidence="8">The sequence shown here is derived from an EMBL/GenBank/DDBJ whole genome shotgun (WGS) entry which is preliminary data.</text>
</comment>
<comment type="catalytic activity">
    <reaction evidence="1 6">
        <text>Cleavage of hydrophobic, N-terminal signal or leader sequences from secreted and periplasmic proteins.</text>
        <dbReference type="EC" id="3.4.21.89"/>
    </reaction>
</comment>
<dbReference type="Pfam" id="PF10502">
    <property type="entry name" value="Peptidase_S26"/>
    <property type="match status" value="1"/>
</dbReference>
<keyword evidence="6" id="KW-1133">Transmembrane helix</keyword>
<dbReference type="InterPro" id="IPR019757">
    <property type="entry name" value="Pept_S26A_signal_pept_1_Lys-AS"/>
</dbReference>
<evidence type="ECO:0000256" key="5">
    <source>
        <dbReference type="ARBA" id="ARBA00022801"/>
    </source>
</evidence>
<dbReference type="SUPFAM" id="SSF51306">
    <property type="entry name" value="LexA/Signal peptidase"/>
    <property type="match status" value="1"/>
</dbReference>
<evidence type="ECO:0000256" key="6">
    <source>
        <dbReference type="RuleBase" id="RU362042"/>
    </source>
</evidence>
<dbReference type="EMBL" id="NHNT01000011">
    <property type="protein sequence ID" value="OUZ38075.1"/>
    <property type="molecule type" value="Genomic_DNA"/>
</dbReference>